<dbReference type="Proteomes" id="UP000060787">
    <property type="component" value="Chromosome"/>
</dbReference>
<reference evidence="1 2" key="1">
    <citation type="journal article" date="2015" name="BMC Genomics">
        <title>Comparative genomics and metabolic profiling of the genus Lysobacter.</title>
        <authorList>
            <person name="de Bruijn I."/>
            <person name="Cheng X."/>
            <person name="de Jager V."/>
            <person name="Exposito R.G."/>
            <person name="Watrous J."/>
            <person name="Patel N."/>
            <person name="Postma J."/>
            <person name="Dorrestein P.C."/>
            <person name="Kobayashi D."/>
            <person name="Raaijmakers J.M."/>
        </authorList>
    </citation>
    <scope>NUCLEOTIDE SEQUENCE [LARGE SCALE GENOMIC DNA]</scope>
    <source>
        <strain evidence="1 2">76</strain>
    </source>
</reference>
<evidence type="ECO:0000313" key="1">
    <source>
        <dbReference type="EMBL" id="ALN82431.1"/>
    </source>
</evidence>
<dbReference type="AlphaFoldDB" id="A0A0S2FFW3"/>
<dbReference type="KEGG" id="lab:LA76x_4320"/>
<accession>A0A0S2FFW3</accession>
<organism evidence="1 2">
    <name type="scientific">Lysobacter antibioticus</name>
    <dbReference type="NCBI Taxonomy" id="84531"/>
    <lineage>
        <taxon>Bacteria</taxon>
        <taxon>Pseudomonadati</taxon>
        <taxon>Pseudomonadota</taxon>
        <taxon>Gammaproteobacteria</taxon>
        <taxon>Lysobacterales</taxon>
        <taxon>Lysobacteraceae</taxon>
        <taxon>Lysobacter</taxon>
    </lineage>
</organism>
<dbReference type="EMBL" id="CP011129">
    <property type="protein sequence ID" value="ALN82431.1"/>
    <property type="molecule type" value="Genomic_DNA"/>
</dbReference>
<sequence>MLAMLCVVIAGWAGWQYSRRQAVDSESLGDYRADGRAITLLLVEPDVSLNLDAGLRRDSTARLARALDRRLADLGYRTQALSARSDEERFGLTAQTSARTAAIQHQARTAQTIREVGAPVLRVSLDGMKRDGREIAEQAYRIELLDPQTLQPAWRATLTWREGRYQSLALLWHLRHNRLPPPLWDSLADLAMARMREDGVIRAEALIQ</sequence>
<dbReference type="PATRIC" id="fig|84531.8.peg.4322"/>
<protein>
    <submittedName>
        <fullName evidence="1">Uncharacterized protein</fullName>
    </submittedName>
</protein>
<keyword evidence="2" id="KW-1185">Reference proteome</keyword>
<evidence type="ECO:0000313" key="2">
    <source>
        <dbReference type="Proteomes" id="UP000060787"/>
    </source>
</evidence>
<proteinExistence type="predicted"/>
<gene>
    <name evidence="1" type="ORF">LA76x_4320</name>
</gene>
<name>A0A0S2FFW3_LYSAN</name>